<dbReference type="InterPro" id="IPR036390">
    <property type="entry name" value="WH_DNA-bd_sf"/>
</dbReference>
<dbReference type="PANTHER" id="PTHR34824">
    <property type="entry name" value="HEAT-INDUCIBLE TRANSCRIPTION REPRESSOR HRCA"/>
    <property type="match status" value="1"/>
</dbReference>
<evidence type="ECO:0000256" key="2">
    <source>
        <dbReference type="ARBA" id="ARBA00023015"/>
    </source>
</evidence>
<dbReference type="PIRSF" id="PIRSF005485">
    <property type="entry name" value="HrcA"/>
    <property type="match status" value="1"/>
</dbReference>
<evidence type="ECO:0000256" key="1">
    <source>
        <dbReference type="ARBA" id="ARBA00022491"/>
    </source>
</evidence>
<dbReference type="SUPFAM" id="SSF46785">
    <property type="entry name" value="Winged helix' DNA-binding domain"/>
    <property type="match status" value="1"/>
</dbReference>
<dbReference type="Proteomes" id="UP000440978">
    <property type="component" value="Unassembled WGS sequence"/>
</dbReference>
<keyword evidence="3 5" id="KW-0346">Stress response</keyword>
<evidence type="ECO:0000259" key="6">
    <source>
        <dbReference type="Pfam" id="PF01628"/>
    </source>
</evidence>
<dbReference type="InterPro" id="IPR036388">
    <property type="entry name" value="WH-like_DNA-bd_sf"/>
</dbReference>
<dbReference type="AlphaFoldDB" id="A0A6N8CS40"/>
<dbReference type="Gene3D" id="1.10.10.10">
    <property type="entry name" value="Winged helix-like DNA-binding domain superfamily/Winged helix DNA-binding domain"/>
    <property type="match status" value="1"/>
</dbReference>
<dbReference type="InterPro" id="IPR002571">
    <property type="entry name" value="HrcA"/>
</dbReference>
<sequence>MLTERQLFLLQVLVDDYILSAEPIGSRSISKREDIHFSPATIRNELADLEEMGFLEKTHLSSGRIPSEKGYRFYVDHLLSPILLSDDEMRNIRKAYTERYYEAEKLIETTAQILSDFTNCTAIVLGPELLDTKLKHIQMIRLSENRAVLIIVTDTGHVENRVVALPDEVNGSEIERMVNILNERLIGVPLYQLKVRLQQEIHAVLNEHIHHYERMMIEIEHALSVNGPDQIYYGGKNNILSQPEFRDINKVIPLLNVLEKKDLIHGLLRSPKSGIQIKIGKENKLVAIEDCSVITTTYSVDSEHVGTVAVIGPKRMAYPRVVTLLDIISKSLTNNLNSNY</sequence>
<feature type="domain" description="Heat-inducible transcription repressor HrcA C-terminal" evidence="6">
    <location>
        <begin position="104"/>
        <end position="322"/>
    </location>
</feature>
<dbReference type="EMBL" id="WNHB01000016">
    <property type="protein sequence ID" value="MTT32500.1"/>
    <property type="molecule type" value="Genomic_DNA"/>
</dbReference>
<evidence type="ECO:0000256" key="3">
    <source>
        <dbReference type="ARBA" id="ARBA00023016"/>
    </source>
</evidence>
<proteinExistence type="inferred from homology"/>
<organism evidence="7 8">
    <name type="scientific">Terrilactibacillus tamarindi</name>
    <dbReference type="NCBI Taxonomy" id="2599694"/>
    <lineage>
        <taxon>Bacteria</taxon>
        <taxon>Bacillati</taxon>
        <taxon>Bacillota</taxon>
        <taxon>Bacilli</taxon>
        <taxon>Bacillales</taxon>
        <taxon>Bacillaceae</taxon>
        <taxon>Terrilactibacillus</taxon>
    </lineage>
</organism>
<dbReference type="Pfam" id="PF01628">
    <property type="entry name" value="HrcA"/>
    <property type="match status" value="1"/>
</dbReference>
<dbReference type="InterPro" id="IPR023120">
    <property type="entry name" value="WHTH_transcript_rep_HrcA_IDD"/>
</dbReference>
<gene>
    <name evidence="5 7" type="primary">hrcA</name>
    <name evidence="7" type="ORF">GMB86_10830</name>
</gene>
<dbReference type="NCBIfam" id="TIGR00331">
    <property type="entry name" value="hrcA"/>
    <property type="match status" value="1"/>
</dbReference>
<name>A0A6N8CS40_9BACI</name>
<keyword evidence="2 5" id="KW-0805">Transcription regulation</keyword>
<dbReference type="GO" id="GO:0045892">
    <property type="term" value="P:negative regulation of DNA-templated transcription"/>
    <property type="evidence" value="ECO:0007669"/>
    <property type="project" value="UniProtKB-UniRule"/>
</dbReference>
<accession>A0A6N8CS40</accession>
<dbReference type="GO" id="GO:0003677">
    <property type="term" value="F:DNA binding"/>
    <property type="evidence" value="ECO:0007669"/>
    <property type="project" value="InterPro"/>
</dbReference>
<keyword evidence="4 5" id="KW-0804">Transcription</keyword>
<dbReference type="RefSeq" id="WP_155219746.1">
    <property type="nucleotide sequence ID" value="NZ_WNHB01000016.1"/>
</dbReference>
<keyword evidence="1 5" id="KW-0678">Repressor</keyword>
<dbReference type="HAMAP" id="MF_00081">
    <property type="entry name" value="HrcA"/>
    <property type="match status" value="1"/>
</dbReference>
<dbReference type="InterPro" id="IPR021153">
    <property type="entry name" value="HrcA_C"/>
</dbReference>
<dbReference type="SUPFAM" id="SSF55781">
    <property type="entry name" value="GAF domain-like"/>
    <property type="match status" value="1"/>
</dbReference>
<dbReference type="Gene3D" id="3.30.390.60">
    <property type="entry name" value="Heat-inducible transcription repressor hrca homolog, domain 3"/>
    <property type="match status" value="1"/>
</dbReference>
<evidence type="ECO:0000256" key="4">
    <source>
        <dbReference type="ARBA" id="ARBA00023163"/>
    </source>
</evidence>
<evidence type="ECO:0000256" key="5">
    <source>
        <dbReference type="HAMAP-Rule" id="MF_00081"/>
    </source>
</evidence>
<dbReference type="OrthoDB" id="9783139at2"/>
<evidence type="ECO:0000313" key="7">
    <source>
        <dbReference type="EMBL" id="MTT32500.1"/>
    </source>
</evidence>
<protein>
    <recommendedName>
        <fullName evidence="5">Heat-inducible transcription repressor HrcA</fullName>
    </recommendedName>
</protein>
<comment type="function">
    <text evidence="5">Negative regulator of class I heat shock genes (grpE-dnaK-dnaJ and groELS operons). Prevents heat-shock induction of these operons.</text>
</comment>
<comment type="caution">
    <text evidence="7">The sequence shown here is derived from an EMBL/GenBank/DDBJ whole genome shotgun (WGS) entry which is preliminary data.</text>
</comment>
<reference evidence="7 8" key="1">
    <citation type="submission" date="2019-11" db="EMBL/GenBank/DDBJ databases">
        <title>Terrilactibacillus tamarindus sp. nov. BCM23-1 isolated from bark of Tamarindus indica.</title>
        <authorList>
            <person name="Kingkaew E."/>
            <person name="Tanasupawat S."/>
        </authorList>
    </citation>
    <scope>NUCLEOTIDE SEQUENCE [LARGE SCALE GENOMIC DNA]</scope>
    <source>
        <strain evidence="7 8">BCM23-1</strain>
    </source>
</reference>
<keyword evidence="8" id="KW-1185">Reference proteome</keyword>
<comment type="similarity">
    <text evidence="5">Belongs to the HrcA family.</text>
</comment>
<dbReference type="InterPro" id="IPR029016">
    <property type="entry name" value="GAF-like_dom_sf"/>
</dbReference>
<dbReference type="Gene3D" id="3.30.450.40">
    <property type="match status" value="1"/>
</dbReference>
<dbReference type="PANTHER" id="PTHR34824:SF1">
    <property type="entry name" value="HEAT-INDUCIBLE TRANSCRIPTION REPRESSOR HRCA"/>
    <property type="match status" value="1"/>
</dbReference>
<evidence type="ECO:0000313" key="8">
    <source>
        <dbReference type="Proteomes" id="UP000440978"/>
    </source>
</evidence>